<feature type="transmembrane region" description="Helical" evidence="6">
    <location>
        <begin position="376"/>
        <end position="397"/>
    </location>
</feature>
<feature type="transmembrane region" description="Helical" evidence="6">
    <location>
        <begin position="210"/>
        <end position="229"/>
    </location>
</feature>
<keyword evidence="3 6" id="KW-0812">Transmembrane</keyword>
<dbReference type="GO" id="GO:0016020">
    <property type="term" value="C:membrane"/>
    <property type="evidence" value="ECO:0007669"/>
    <property type="project" value="UniProtKB-SubCell"/>
</dbReference>
<evidence type="ECO:0000256" key="6">
    <source>
        <dbReference type="SAM" id="Phobius"/>
    </source>
</evidence>
<dbReference type="InterPro" id="IPR036259">
    <property type="entry name" value="MFS_trans_sf"/>
</dbReference>
<evidence type="ECO:0000313" key="11">
    <source>
        <dbReference type="Proteomes" id="UP001139054"/>
    </source>
</evidence>
<feature type="transmembrane region" description="Helical" evidence="6">
    <location>
        <begin position="21"/>
        <end position="41"/>
    </location>
</feature>
<reference evidence="8" key="1">
    <citation type="submission" date="2022-01" db="EMBL/GenBank/DDBJ databases">
        <title>Genome sequnece data of strain Bradyrhizobium sp. nov.</title>
        <authorList>
            <person name="Zhang J."/>
        </authorList>
    </citation>
    <scope>NUCLEOTIDE SEQUENCE</scope>
    <source>
        <strain evidence="9">WYCCWR 12774</strain>
        <strain evidence="8">WYCCWR 13023</strain>
    </source>
</reference>
<dbReference type="RefSeq" id="WP_237866345.1">
    <property type="nucleotide sequence ID" value="NZ_JAKLTY010000003.1"/>
</dbReference>
<feature type="transmembrane region" description="Helical" evidence="6">
    <location>
        <begin position="317"/>
        <end position="338"/>
    </location>
</feature>
<dbReference type="EMBL" id="JAKLUA010000004">
    <property type="protein sequence ID" value="MCG2668288.1"/>
    <property type="molecule type" value="Genomic_DNA"/>
</dbReference>
<evidence type="ECO:0000313" key="8">
    <source>
        <dbReference type="EMBL" id="MCG2626280.1"/>
    </source>
</evidence>
<comment type="caution">
    <text evidence="8">The sequence shown here is derived from an EMBL/GenBank/DDBJ whole genome shotgun (WGS) entry which is preliminary data.</text>
</comment>
<feature type="transmembrane region" description="Helical" evidence="6">
    <location>
        <begin position="241"/>
        <end position="259"/>
    </location>
</feature>
<dbReference type="Proteomes" id="UP001139054">
    <property type="component" value="Unassembled WGS sequence"/>
</dbReference>
<feature type="transmembrane region" description="Helical" evidence="6">
    <location>
        <begin position="177"/>
        <end position="198"/>
    </location>
</feature>
<feature type="transmembrane region" description="Helical" evidence="6">
    <location>
        <begin position="495"/>
        <end position="513"/>
    </location>
</feature>
<proteinExistence type="predicted"/>
<sequence>MPNGPLVMPANVDARSSHRPIFAVGAVLFGAFLANFDSRLFSVGLPDLRGAYSLSFDEGAWLSTAATASQIFIAPAVAWMCTVFGLRKILAIPSVVYAAISIVMPLTDTYGVLIALSILHGLLLGTFVPATLLIVVRNLPRKWWIVAMAIYSARVGLSLNAGISIVGFYVSDVGWHWLFWQDVIIAPLMGICVLLGTPHEAINRRLVAEADWGGMLLLGSGMAMIYAGLDQGNRLDWLQSGAVVALLSGGAALSLGFLLNEALIRKPWARIDVILTRNICLALIVILLYTLTALSNASLVPNFLISIGRLRPEQTGGLFLTFGVLPMLILLPSTIYLVQRHDPRLVLIVGLAAFGFAGILGTGITHQWSVDDFIPILLLQALGHSFSLLPLMMIALASSDPTRSTEFAAYVQVMRLGGAEIGMSVMATWLRVREQFHSNLLGQYIDGGKSDVMHFIARLTEHFAFAPANLAPALSIRSLVSIVQQEANTLAYIDGFWLTALFAGLGLGFVTLMTRSPPGPFSSDR</sequence>
<dbReference type="InterPro" id="IPR011701">
    <property type="entry name" value="MFS"/>
</dbReference>
<feature type="transmembrane region" description="Helical" evidence="6">
    <location>
        <begin position="143"/>
        <end position="171"/>
    </location>
</feature>
<keyword evidence="2" id="KW-0813">Transport</keyword>
<evidence type="ECO:0000313" key="9">
    <source>
        <dbReference type="EMBL" id="MCG2668288.1"/>
    </source>
</evidence>
<dbReference type="GO" id="GO:0022857">
    <property type="term" value="F:transmembrane transporter activity"/>
    <property type="evidence" value="ECO:0007669"/>
    <property type="project" value="InterPro"/>
</dbReference>
<protein>
    <submittedName>
        <fullName evidence="8">MFS transporter</fullName>
    </submittedName>
</protein>
<dbReference type="Pfam" id="PF07690">
    <property type="entry name" value="MFS_1"/>
    <property type="match status" value="1"/>
</dbReference>
<evidence type="ECO:0000259" key="7">
    <source>
        <dbReference type="PROSITE" id="PS50850"/>
    </source>
</evidence>
<organism evidence="8 11">
    <name type="scientific">Bradyrhizobium zhengyangense</name>
    <dbReference type="NCBI Taxonomy" id="2911009"/>
    <lineage>
        <taxon>Bacteria</taxon>
        <taxon>Pseudomonadati</taxon>
        <taxon>Pseudomonadota</taxon>
        <taxon>Alphaproteobacteria</taxon>
        <taxon>Hyphomicrobiales</taxon>
        <taxon>Nitrobacteraceae</taxon>
        <taxon>Bradyrhizobium</taxon>
    </lineage>
</organism>
<keyword evidence="5 6" id="KW-0472">Membrane</keyword>
<dbReference type="PANTHER" id="PTHR42718">
    <property type="entry name" value="MAJOR FACILITATOR SUPERFAMILY MULTIDRUG TRANSPORTER MFSC"/>
    <property type="match status" value="1"/>
</dbReference>
<accession>A0A9X1U644</accession>
<dbReference type="Proteomes" id="UP001139012">
    <property type="component" value="Unassembled WGS sequence"/>
</dbReference>
<feature type="domain" description="Major facilitator superfamily (MFS) profile" evidence="7">
    <location>
        <begin position="23"/>
        <end position="518"/>
    </location>
</feature>
<feature type="transmembrane region" description="Helical" evidence="6">
    <location>
        <begin position="61"/>
        <end position="82"/>
    </location>
</feature>
<dbReference type="PANTHER" id="PTHR42718:SF9">
    <property type="entry name" value="MAJOR FACILITATOR SUPERFAMILY MULTIDRUG TRANSPORTER MFSC"/>
    <property type="match status" value="1"/>
</dbReference>
<name>A0A9X1U644_9BRAD</name>
<feature type="transmembrane region" description="Helical" evidence="6">
    <location>
        <begin position="345"/>
        <end position="364"/>
    </location>
</feature>
<feature type="transmembrane region" description="Helical" evidence="6">
    <location>
        <begin position="112"/>
        <end position="136"/>
    </location>
</feature>
<comment type="subcellular location">
    <subcellularLocation>
        <location evidence="1">Membrane</location>
        <topology evidence="1">Multi-pass membrane protein</topology>
    </subcellularLocation>
</comment>
<feature type="transmembrane region" description="Helical" evidence="6">
    <location>
        <begin position="280"/>
        <end position="305"/>
    </location>
</feature>
<evidence type="ECO:0000256" key="1">
    <source>
        <dbReference type="ARBA" id="ARBA00004141"/>
    </source>
</evidence>
<evidence type="ECO:0000313" key="10">
    <source>
        <dbReference type="Proteomes" id="UP001139012"/>
    </source>
</evidence>
<keyword evidence="10" id="KW-1185">Reference proteome</keyword>
<dbReference type="Gene3D" id="1.20.1250.20">
    <property type="entry name" value="MFS general substrate transporter like domains"/>
    <property type="match status" value="1"/>
</dbReference>
<evidence type="ECO:0000256" key="2">
    <source>
        <dbReference type="ARBA" id="ARBA00022448"/>
    </source>
</evidence>
<dbReference type="InterPro" id="IPR020846">
    <property type="entry name" value="MFS_dom"/>
</dbReference>
<feature type="transmembrane region" description="Helical" evidence="6">
    <location>
        <begin position="89"/>
        <end position="106"/>
    </location>
</feature>
<dbReference type="AlphaFoldDB" id="A0A9X1U644"/>
<gene>
    <name evidence="9" type="ORF">L6637_15105</name>
    <name evidence="8" type="ORF">L6654_06535</name>
</gene>
<dbReference type="EMBL" id="JAKLTY010000003">
    <property type="protein sequence ID" value="MCG2626280.1"/>
    <property type="molecule type" value="Genomic_DNA"/>
</dbReference>
<dbReference type="PROSITE" id="PS50850">
    <property type="entry name" value="MFS"/>
    <property type="match status" value="1"/>
</dbReference>
<evidence type="ECO:0000256" key="5">
    <source>
        <dbReference type="ARBA" id="ARBA00023136"/>
    </source>
</evidence>
<dbReference type="SUPFAM" id="SSF103473">
    <property type="entry name" value="MFS general substrate transporter"/>
    <property type="match status" value="1"/>
</dbReference>
<keyword evidence="4 6" id="KW-1133">Transmembrane helix</keyword>
<evidence type="ECO:0000256" key="4">
    <source>
        <dbReference type="ARBA" id="ARBA00022989"/>
    </source>
</evidence>
<evidence type="ECO:0000256" key="3">
    <source>
        <dbReference type="ARBA" id="ARBA00022692"/>
    </source>
</evidence>